<dbReference type="Proteomes" id="UP000283322">
    <property type="component" value="Unassembled WGS sequence"/>
</dbReference>
<evidence type="ECO:0000313" key="4">
    <source>
        <dbReference type="Proteomes" id="UP000283322"/>
    </source>
</evidence>
<gene>
    <name evidence="1" type="ORF">BL124_00010680</name>
    <name evidence="2" type="ORF">NCTC9140_04141</name>
</gene>
<dbReference type="Pfam" id="PF10834">
    <property type="entry name" value="DUF2560"/>
    <property type="match status" value="1"/>
</dbReference>
<accession>A0A330RY18</accession>
<dbReference type="RefSeq" id="WP_004177166.1">
    <property type="nucleotide sequence ID" value="NZ_BFEN01000071.1"/>
</dbReference>
<dbReference type="InterPro" id="IPR022544">
    <property type="entry name" value="Phage_P22_Orf80"/>
</dbReference>
<evidence type="ECO:0000313" key="3">
    <source>
        <dbReference type="Proteomes" id="UP000254938"/>
    </source>
</evidence>
<reference evidence="1 4" key="2">
    <citation type="submission" date="2018-10" db="EMBL/GenBank/DDBJ databases">
        <authorList>
            <person name="Vanduin D."/>
            <person name="Fouts D."/>
            <person name="Wright M."/>
            <person name="Sutton G."/>
            <person name="Nguyen K."/>
            <person name="Kreiswirth B."/>
            <person name="Chen L."/>
            <person name="Rojas L."/>
            <person name="Hujer A."/>
            <person name="Hujer K."/>
            <person name="Bonomo R."/>
            <person name="Adams M."/>
        </authorList>
    </citation>
    <scope>NUCLEOTIDE SEQUENCE [LARGE SCALE GENOMIC DNA]</scope>
    <source>
        <strain evidence="1 4">CRK0165</strain>
    </source>
</reference>
<sequence length="81" mass="8997">MAEITPAEQIRLNLLSTLNYDTAAAAKAIEFVQDSQLKYQLFIQQYSRVTTESEVVARTIKAVQESTEALALFDTIAEQAS</sequence>
<reference evidence="2 3" key="1">
    <citation type="submission" date="2018-06" db="EMBL/GenBank/DDBJ databases">
        <authorList>
            <consortium name="Pathogen Informatics"/>
            <person name="Doyle S."/>
        </authorList>
    </citation>
    <scope>NUCLEOTIDE SEQUENCE [LARGE SCALE GENOMIC DNA]</scope>
    <source>
        <strain evidence="2 3">NCTC9140</strain>
    </source>
</reference>
<dbReference type="EMBL" id="MPYG04000079">
    <property type="protein sequence ID" value="ROG98425.1"/>
    <property type="molecule type" value="Genomic_DNA"/>
</dbReference>
<dbReference type="AlphaFoldDB" id="A0A330RY18"/>
<dbReference type="EMBL" id="UGKQ01000007">
    <property type="protein sequence ID" value="STS82391.1"/>
    <property type="molecule type" value="Genomic_DNA"/>
</dbReference>
<evidence type="ECO:0000313" key="1">
    <source>
        <dbReference type="EMBL" id="ROG98425.1"/>
    </source>
</evidence>
<name>A0A330RY18_KLEPN</name>
<proteinExistence type="predicted"/>
<evidence type="ECO:0000313" key="2">
    <source>
        <dbReference type="EMBL" id="STS82391.1"/>
    </source>
</evidence>
<dbReference type="Proteomes" id="UP000254938">
    <property type="component" value="Unassembled WGS sequence"/>
</dbReference>
<protein>
    <submittedName>
        <fullName evidence="1">DUF2560 family protein</fullName>
    </submittedName>
    <submittedName>
        <fullName evidence="2">Protein of uncharacterized function (DUF2560)</fullName>
    </submittedName>
</protein>
<organism evidence="1 4">
    <name type="scientific">Klebsiella pneumoniae</name>
    <dbReference type="NCBI Taxonomy" id="573"/>
    <lineage>
        <taxon>Bacteria</taxon>
        <taxon>Pseudomonadati</taxon>
        <taxon>Pseudomonadota</taxon>
        <taxon>Gammaproteobacteria</taxon>
        <taxon>Enterobacterales</taxon>
        <taxon>Enterobacteriaceae</taxon>
        <taxon>Klebsiella/Raoultella group</taxon>
        <taxon>Klebsiella</taxon>
        <taxon>Klebsiella pneumoniae complex</taxon>
    </lineage>
</organism>